<dbReference type="OrthoDB" id="114576at2157"/>
<dbReference type="EMBL" id="CP012850">
    <property type="protein sequence ID" value="ALI37217.1"/>
    <property type="molecule type" value="Genomic_DNA"/>
</dbReference>
<dbReference type="AlphaFoldDB" id="A0A654M210"/>
<protein>
    <recommendedName>
        <fullName evidence="2">DUF4062 domain-containing protein</fullName>
    </recommendedName>
</protein>
<evidence type="ECO:0000256" key="1">
    <source>
        <dbReference type="SAM" id="Coils"/>
    </source>
</evidence>
<dbReference type="RefSeq" id="WP_196816321.1">
    <property type="nucleotide sequence ID" value="NZ_CP012850.1"/>
</dbReference>
<gene>
    <name evidence="3" type="ORF">NMY3_03030</name>
</gene>
<proteinExistence type="predicted"/>
<dbReference type="KEGG" id="taa:NMY3_03030"/>
<evidence type="ECO:0000313" key="4">
    <source>
        <dbReference type="Proteomes" id="UP000058925"/>
    </source>
</evidence>
<name>A0A654M210_9ARCH</name>
<evidence type="ECO:0000259" key="2">
    <source>
        <dbReference type="Pfam" id="PF13271"/>
    </source>
</evidence>
<dbReference type="GeneID" id="60422897"/>
<organism evidence="3 4">
    <name type="scientific">Candidatus Nitrosocosmicus oleophilus</name>
    <dbReference type="NCBI Taxonomy" id="1353260"/>
    <lineage>
        <taxon>Archaea</taxon>
        <taxon>Nitrososphaerota</taxon>
        <taxon>Nitrososphaeria</taxon>
        <taxon>Nitrososphaerales</taxon>
        <taxon>Nitrososphaeraceae</taxon>
        <taxon>Candidatus Nitrosocosmicus</taxon>
    </lineage>
</organism>
<dbReference type="Proteomes" id="UP000058925">
    <property type="component" value="Chromosome"/>
</dbReference>
<reference evidence="4" key="1">
    <citation type="submission" date="2015-10" db="EMBL/GenBank/DDBJ databases">
        <title>Niche specialization of a soil ammonia-oxidizing archaeon, Candidatus Nitrosocosmicus oleophilus.</title>
        <authorList>
            <person name="Jung M.-Y."/>
            <person name="Rhee S.-K."/>
        </authorList>
    </citation>
    <scope>NUCLEOTIDE SEQUENCE [LARGE SCALE GENOMIC DNA]</scope>
    <source>
        <strain evidence="4">MY3</strain>
    </source>
</reference>
<keyword evidence="4" id="KW-1185">Reference proteome</keyword>
<dbReference type="InterPro" id="IPR025139">
    <property type="entry name" value="DUF4062"/>
</dbReference>
<dbReference type="Pfam" id="PF13271">
    <property type="entry name" value="DUF4062"/>
    <property type="match status" value="1"/>
</dbReference>
<feature type="domain" description="DUF4062" evidence="2">
    <location>
        <begin position="8"/>
        <end position="89"/>
    </location>
</feature>
<accession>A0A654M210</accession>
<evidence type="ECO:0000313" key="3">
    <source>
        <dbReference type="EMBL" id="ALI37217.1"/>
    </source>
</evidence>
<keyword evidence="1" id="KW-0175">Coiled coil</keyword>
<sequence>MITDKRYQVFVSSTYEDLIEERQSVLLALQKLGCIPSGMELFTAANEDQWSIIQKVIDECDYYITIIGGRYGSMSQSGISFTEMEYKYAETIKKPVIAFLFKNINSLPANKIELEPKSRKKLDNFRLYVEKRMCQYWISPADLSYQVSVAMIKLIENNPAIGWKRANESMSEDLILENSKLKSQIEHLSLELSLLKNSVTNGINSIPFEEKKLHSKYISDIFKKIQYLHLSHYFNPIQIDYCVPNNPNEFGSYINDPEPDERLDRSTRLLRSINHSTWALDHIRTGQYGSIYDNWSYLVEKRDEYNSTLEYKMNLFRNYVEKRLQENEETIKLLVDSIKSFGNGTHITYNFCNKVYNRINSLPDPEILYGWAQNETYFDSYSLNPLEYYFKEQQSLIALDKENTFDMKNVSQEIRQLTLAARNIFKHQMILLYDISKVIPMFANKIGEIAIDIEAGEIIKGTCKLNY</sequence>
<feature type="coiled-coil region" evidence="1">
    <location>
        <begin position="171"/>
        <end position="198"/>
    </location>
</feature>